<comment type="subcellular location">
    <subcellularLocation>
        <location evidence="1">Membrane</location>
        <topology evidence="1">Single-pass membrane protein</topology>
    </subcellularLocation>
</comment>
<dbReference type="OrthoDB" id="10024646at2759"/>
<keyword evidence="8" id="KW-0325">Glycoprotein</keyword>
<evidence type="ECO:0000256" key="4">
    <source>
        <dbReference type="ARBA" id="ARBA00022989"/>
    </source>
</evidence>
<dbReference type="GO" id="GO:0005041">
    <property type="term" value="F:low-density lipoprotein particle receptor activity"/>
    <property type="evidence" value="ECO:0007669"/>
    <property type="project" value="TreeGrafter"/>
</dbReference>
<dbReference type="CDD" id="cd00112">
    <property type="entry name" value="LDLa"/>
    <property type="match status" value="3"/>
</dbReference>
<name>A0A4Y2LP32_ARAVE</name>
<dbReference type="Pfam" id="PF00057">
    <property type="entry name" value="Ldl_recept_a"/>
    <property type="match status" value="3"/>
</dbReference>
<evidence type="ECO:0000256" key="5">
    <source>
        <dbReference type="ARBA" id="ARBA00023136"/>
    </source>
</evidence>
<evidence type="ECO:0000256" key="2">
    <source>
        <dbReference type="ARBA" id="ARBA00022692"/>
    </source>
</evidence>
<dbReference type="EMBL" id="BGPR01005987">
    <property type="protein sequence ID" value="GBN15117.1"/>
    <property type="molecule type" value="Genomic_DNA"/>
</dbReference>
<feature type="chain" id="PRO_5021343653" evidence="10">
    <location>
        <begin position="27"/>
        <end position="190"/>
    </location>
</feature>
<dbReference type="GO" id="GO:0005886">
    <property type="term" value="C:plasma membrane"/>
    <property type="evidence" value="ECO:0007669"/>
    <property type="project" value="TreeGrafter"/>
</dbReference>
<dbReference type="SMART" id="SM00192">
    <property type="entry name" value="LDLa"/>
    <property type="match status" value="3"/>
</dbReference>
<evidence type="ECO:0000313" key="12">
    <source>
        <dbReference type="Proteomes" id="UP000499080"/>
    </source>
</evidence>
<keyword evidence="10" id="KW-0732">Signal</keyword>
<keyword evidence="5" id="KW-0472">Membrane</keyword>
<dbReference type="InterPro" id="IPR036055">
    <property type="entry name" value="LDL_receptor-like_sf"/>
</dbReference>
<dbReference type="PROSITE" id="PS50068">
    <property type="entry name" value="LDLRA_2"/>
    <property type="match status" value="3"/>
</dbReference>
<proteinExistence type="predicted"/>
<protein>
    <submittedName>
        <fullName evidence="11">Uncharacterized protein</fullName>
    </submittedName>
</protein>
<dbReference type="GO" id="GO:0043235">
    <property type="term" value="C:receptor complex"/>
    <property type="evidence" value="ECO:0007669"/>
    <property type="project" value="TreeGrafter"/>
</dbReference>
<sequence length="190" mass="21295">MSRTVSMEILVLISLLAGVFLCYAEASTQCASSQFKCSNGRCTSIRNLCDGDNDCDDHSDEKDCNLYHCHPLAFQCLNGKCIGRRGFCDSVDTCGDLSEEQYCRIDSSVRCPGGWSRCPDRSRCIPSNWVCDGWHDCNTTNSEESNCGKIYFLCITSENNYPQASCSYSNLCFLNFQKLFVHVKLGLIFQ</sequence>
<dbReference type="PANTHER" id="PTHR22722">
    <property type="entry name" value="LOW-DENSITY LIPOPROTEIN RECEPTOR-RELATED PROTEIN 2-RELATED"/>
    <property type="match status" value="1"/>
</dbReference>
<keyword evidence="2" id="KW-0812">Transmembrane</keyword>
<dbReference type="PRINTS" id="PR00261">
    <property type="entry name" value="LDLRECEPTOR"/>
</dbReference>
<keyword evidence="6 9" id="KW-1015">Disulfide bond</keyword>
<dbReference type="SUPFAM" id="SSF57424">
    <property type="entry name" value="LDL receptor-like module"/>
    <property type="match status" value="3"/>
</dbReference>
<dbReference type="InterPro" id="IPR051221">
    <property type="entry name" value="LDLR-related"/>
</dbReference>
<organism evidence="11 12">
    <name type="scientific">Araneus ventricosus</name>
    <name type="common">Orbweaver spider</name>
    <name type="synonym">Epeira ventricosa</name>
    <dbReference type="NCBI Taxonomy" id="182803"/>
    <lineage>
        <taxon>Eukaryota</taxon>
        <taxon>Metazoa</taxon>
        <taxon>Ecdysozoa</taxon>
        <taxon>Arthropoda</taxon>
        <taxon>Chelicerata</taxon>
        <taxon>Arachnida</taxon>
        <taxon>Araneae</taxon>
        <taxon>Araneomorphae</taxon>
        <taxon>Entelegynae</taxon>
        <taxon>Araneoidea</taxon>
        <taxon>Araneidae</taxon>
        <taxon>Araneus</taxon>
    </lineage>
</organism>
<keyword evidence="3" id="KW-0677">Repeat</keyword>
<feature type="signal peptide" evidence="10">
    <location>
        <begin position="1"/>
        <end position="26"/>
    </location>
</feature>
<dbReference type="PROSITE" id="PS01209">
    <property type="entry name" value="LDLRA_1"/>
    <property type="match status" value="2"/>
</dbReference>
<feature type="disulfide bond" evidence="9">
    <location>
        <begin position="88"/>
        <end position="103"/>
    </location>
</feature>
<feature type="disulfide bond" evidence="9">
    <location>
        <begin position="49"/>
        <end position="64"/>
    </location>
</feature>
<dbReference type="InterPro" id="IPR002172">
    <property type="entry name" value="LDrepeatLR_classA_rpt"/>
</dbReference>
<feature type="disulfide bond" evidence="9">
    <location>
        <begin position="30"/>
        <end position="42"/>
    </location>
</feature>
<evidence type="ECO:0000256" key="9">
    <source>
        <dbReference type="PROSITE-ProRule" id="PRU00124"/>
    </source>
</evidence>
<dbReference type="Proteomes" id="UP000499080">
    <property type="component" value="Unassembled WGS sequence"/>
</dbReference>
<feature type="disulfide bond" evidence="9">
    <location>
        <begin position="76"/>
        <end position="94"/>
    </location>
</feature>
<accession>A0A4Y2LP32</accession>
<feature type="disulfide bond" evidence="9">
    <location>
        <begin position="69"/>
        <end position="81"/>
    </location>
</feature>
<evidence type="ECO:0000256" key="8">
    <source>
        <dbReference type="ARBA" id="ARBA00023180"/>
    </source>
</evidence>
<evidence type="ECO:0000256" key="10">
    <source>
        <dbReference type="SAM" id="SignalP"/>
    </source>
</evidence>
<keyword evidence="12" id="KW-1185">Reference proteome</keyword>
<comment type="caution">
    <text evidence="9">Lacks conserved residue(s) required for the propagation of feature annotation.</text>
</comment>
<keyword evidence="7" id="KW-0675">Receptor</keyword>
<feature type="disulfide bond" evidence="9">
    <location>
        <begin position="37"/>
        <end position="55"/>
    </location>
</feature>
<comment type="caution">
    <text evidence="11">The sequence shown here is derived from an EMBL/GenBank/DDBJ whole genome shotgun (WGS) entry which is preliminary data.</text>
</comment>
<dbReference type="InterPro" id="IPR023415">
    <property type="entry name" value="LDLR_class-A_CS"/>
</dbReference>
<gene>
    <name evidence="11" type="ORF">AVEN_224730_1</name>
</gene>
<evidence type="ECO:0000256" key="7">
    <source>
        <dbReference type="ARBA" id="ARBA00023170"/>
    </source>
</evidence>
<keyword evidence="4" id="KW-1133">Transmembrane helix</keyword>
<evidence type="ECO:0000313" key="11">
    <source>
        <dbReference type="EMBL" id="GBN15117.1"/>
    </source>
</evidence>
<reference evidence="11 12" key="1">
    <citation type="journal article" date="2019" name="Sci. Rep.">
        <title>Orb-weaving spider Araneus ventricosus genome elucidates the spidroin gene catalogue.</title>
        <authorList>
            <person name="Kono N."/>
            <person name="Nakamura H."/>
            <person name="Ohtoshi R."/>
            <person name="Moran D.A.P."/>
            <person name="Shinohara A."/>
            <person name="Yoshida Y."/>
            <person name="Fujiwara M."/>
            <person name="Mori M."/>
            <person name="Tomita M."/>
            <person name="Arakawa K."/>
        </authorList>
    </citation>
    <scope>NUCLEOTIDE SEQUENCE [LARGE SCALE GENOMIC DNA]</scope>
</reference>
<evidence type="ECO:0000256" key="3">
    <source>
        <dbReference type="ARBA" id="ARBA00022737"/>
    </source>
</evidence>
<evidence type="ECO:0000256" key="6">
    <source>
        <dbReference type="ARBA" id="ARBA00023157"/>
    </source>
</evidence>
<dbReference type="Gene3D" id="4.10.400.10">
    <property type="entry name" value="Low-density Lipoprotein Receptor"/>
    <property type="match status" value="3"/>
</dbReference>
<evidence type="ECO:0000256" key="1">
    <source>
        <dbReference type="ARBA" id="ARBA00004167"/>
    </source>
</evidence>
<dbReference type="PANTHER" id="PTHR22722:SF5">
    <property type="entry name" value="LOW-DENSITY LIPOPROTEIN RECEPTOR-RELATED PROTEIN 1B"/>
    <property type="match status" value="1"/>
</dbReference>
<dbReference type="AlphaFoldDB" id="A0A4Y2LP32"/>